<feature type="chain" id="PRO_5019321499" evidence="4">
    <location>
        <begin position="28"/>
        <end position="478"/>
    </location>
</feature>
<keyword evidence="3" id="KW-0998">Cell outer membrane</keyword>
<comment type="subcellular location">
    <subcellularLocation>
        <location evidence="1">Cell outer membrane</location>
        <topology evidence="1">Peripheral membrane protein</topology>
    </subcellularLocation>
</comment>
<dbReference type="Gene3D" id="1.10.530.10">
    <property type="match status" value="1"/>
</dbReference>
<dbReference type="SMART" id="SM00062">
    <property type="entry name" value="PBPb"/>
    <property type="match status" value="1"/>
</dbReference>
<organism evidence="6 7">
    <name type="scientific">Desulfonema ishimotonii</name>
    <dbReference type="NCBI Taxonomy" id="45657"/>
    <lineage>
        <taxon>Bacteria</taxon>
        <taxon>Pseudomonadati</taxon>
        <taxon>Thermodesulfobacteriota</taxon>
        <taxon>Desulfobacteria</taxon>
        <taxon>Desulfobacterales</taxon>
        <taxon>Desulfococcaceae</taxon>
        <taxon>Desulfonema</taxon>
    </lineage>
</organism>
<evidence type="ECO:0000256" key="4">
    <source>
        <dbReference type="SAM" id="SignalP"/>
    </source>
</evidence>
<dbReference type="Pfam" id="PF01464">
    <property type="entry name" value="SLT"/>
    <property type="match status" value="1"/>
</dbReference>
<dbReference type="OrthoDB" id="9801695at2"/>
<dbReference type="Gene3D" id="3.40.190.10">
    <property type="entry name" value="Periplasmic binding protein-like II"/>
    <property type="match status" value="2"/>
</dbReference>
<dbReference type="InterPro" id="IPR001638">
    <property type="entry name" value="Solute-binding_3/MltF_N"/>
</dbReference>
<gene>
    <name evidence="6" type="ORF">DENIS_0635</name>
</gene>
<dbReference type="PANTHER" id="PTHR35936">
    <property type="entry name" value="MEMBRANE-BOUND LYTIC MUREIN TRANSGLYCOSYLASE F"/>
    <property type="match status" value="1"/>
</dbReference>
<dbReference type="GO" id="GO:0009279">
    <property type="term" value="C:cell outer membrane"/>
    <property type="evidence" value="ECO:0007669"/>
    <property type="project" value="UniProtKB-SubCell"/>
</dbReference>
<dbReference type="CDD" id="cd01009">
    <property type="entry name" value="PBP2_YfhD_N"/>
    <property type="match status" value="1"/>
</dbReference>
<evidence type="ECO:0000256" key="2">
    <source>
        <dbReference type="ARBA" id="ARBA00022729"/>
    </source>
</evidence>
<proteinExistence type="predicted"/>
<accession>A0A401FRV2</accession>
<dbReference type="InterPro" id="IPR023346">
    <property type="entry name" value="Lysozyme-like_dom_sf"/>
</dbReference>
<dbReference type="SUPFAM" id="SSF53955">
    <property type="entry name" value="Lysozyme-like"/>
    <property type="match status" value="1"/>
</dbReference>
<dbReference type="Pfam" id="PF00497">
    <property type="entry name" value="SBP_bac_3"/>
    <property type="match status" value="1"/>
</dbReference>
<reference evidence="7" key="2">
    <citation type="submission" date="2019-01" db="EMBL/GenBank/DDBJ databases">
        <title>Genome sequence of Desulfonema ishimotonii strain Tokyo 01.</title>
        <authorList>
            <person name="Fukui M."/>
        </authorList>
    </citation>
    <scope>NUCLEOTIDE SEQUENCE [LARGE SCALE GENOMIC DNA]</scope>
    <source>
        <strain evidence="7">Tokyo 01</strain>
    </source>
</reference>
<name>A0A401FRV2_9BACT</name>
<feature type="signal peptide" evidence="4">
    <location>
        <begin position="1"/>
        <end position="27"/>
    </location>
</feature>
<evidence type="ECO:0000313" key="6">
    <source>
        <dbReference type="EMBL" id="GBC59694.1"/>
    </source>
</evidence>
<keyword evidence="2 4" id="KW-0732">Signal</keyword>
<evidence type="ECO:0000256" key="1">
    <source>
        <dbReference type="ARBA" id="ARBA00004339"/>
    </source>
</evidence>
<dbReference type="EMBL" id="BEXT01000001">
    <property type="protein sequence ID" value="GBC59694.1"/>
    <property type="molecule type" value="Genomic_DNA"/>
</dbReference>
<dbReference type="InterPro" id="IPR008258">
    <property type="entry name" value="Transglycosylase_SLT_dom_1"/>
</dbReference>
<evidence type="ECO:0000259" key="5">
    <source>
        <dbReference type="SMART" id="SM00062"/>
    </source>
</evidence>
<keyword evidence="3" id="KW-0472">Membrane</keyword>
<evidence type="ECO:0000256" key="3">
    <source>
        <dbReference type="ARBA" id="ARBA00023237"/>
    </source>
</evidence>
<sequence length="478" mass="54708">MHQMTIPRDLYKPALFLLCLCFSLLWGCDTPETPAPASPLDDILNAGEVIMITRNNANCYYQYRDRFAGFEYDLARAFADYLGVTLKVRVADKWDQMSALLREAPGALIAANTVITAERQKQVAFSEPYTEISLCIITHRENRNIRKIGDISGHRVHFRNESPYRQWLRTLKKQGIVPDAVPHDDLDTEELIAQVAEKKIGIALADSNSVRLNRQYYPQTVTLSATVPRARLAWGVHPRGHKLRKQISTFFKSVKQSGKFSAIWDRYYAASPELGHVDVDAFHRRIKTRLPRYLPFIRDAAGEYGFDWRLIAAQAYQESHLNPQARSKNGAYGLMQITSAAGRAQNATDLTDPRQNIHTGVRHLREMYDFFDRADADERMKIALAAYNVGQGHILDARILARSMNLNPDKWSSLARTLPLLSRKKYYSEALYGYCRGTEPTEYVRRVTAYYNILKHRSRRHKTEEARPALQDSPATDQ</sequence>
<protein>
    <submittedName>
        <fullName evidence="6">Lytic transglycosylase</fullName>
    </submittedName>
</protein>
<dbReference type="Proteomes" id="UP000288096">
    <property type="component" value="Unassembled WGS sequence"/>
</dbReference>
<evidence type="ECO:0000313" key="7">
    <source>
        <dbReference type="Proteomes" id="UP000288096"/>
    </source>
</evidence>
<feature type="domain" description="Solute-binding protein family 3/N-terminal" evidence="5">
    <location>
        <begin position="48"/>
        <end position="271"/>
    </location>
</feature>
<dbReference type="AlphaFoldDB" id="A0A401FRV2"/>
<reference evidence="7" key="1">
    <citation type="submission" date="2017-11" db="EMBL/GenBank/DDBJ databases">
        <authorList>
            <person name="Watanabe M."/>
            <person name="Kojima H."/>
        </authorList>
    </citation>
    <scope>NUCLEOTIDE SEQUENCE [LARGE SCALE GENOMIC DNA]</scope>
    <source>
        <strain evidence="7">Tokyo 01</strain>
    </source>
</reference>
<keyword evidence="7" id="KW-1185">Reference proteome</keyword>
<dbReference type="CDD" id="cd13403">
    <property type="entry name" value="MLTF-like"/>
    <property type="match status" value="1"/>
</dbReference>
<dbReference type="PANTHER" id="PTHR35936:SF32">
    <property type="entry name" value="MEMBRANE-BOUND LYTIC MUREIN TRANSGLYCOSYLASE F"/>
    <property type="match status" value="1"/>
</dbReference>
<dbReference type="NCBIfam" id="NF008112">
    <property type="entry name" value="PRK10859.1"/>
    <property type="match status" value="1"/>
</dbReference>
<dbReference type="SUPFAM" id="SSF53850">
    <property type="entry name" value="Periplasmic binding protein-like II"/>
    <property type="match status" value="1"/>
</dbReference>
<comment type="caution">
    <text evidence="6">The sequence shown here is derived from an EMBL/GenBank/DDBJ whole genome shotgun (WGS) entry which is preliminary data.</text>
</comment>